<dbReference type="RefSeq" id="WP_066154569.1">
    <property type="nucleotide sequence ID" value="NZ_CP020814.1"/>
</dbReference>
<keyword evidence="6" id="KW-0564">Palmitate</keyword>
<proteinExistence type="inferred from homology"/>
<dbReference type="EMBL" id="CP020814">
    <property type="protein sequence ID" value="ARK32629.1"/>
    <property type="molecule type" value="Genomic_DNA"/>
</dbReference>
<evidence type="ECO:0000313" key="11">
    <source>
        <dbReference type="Proteomes" id="UP000193006"/>
    </source>
</evidence>
<evidence type="ECO:0000256" key="1">
    <source>
        <dbReference type="ARBA" id="ARBA00004635"/>
    </source>
</evidence>
<comment type="similarity">
    <text evidence="2">Belongs to the GerABKC lipoprotein family.</text>
</comment>
<sequence>MRVWTLSLLLLSCLFVLSGCWDKKELGEFAFPVVIGLDQGEDDLLAVTFQIANPLEGALLSGGGTEDVQPSEIITLHAPDFLTARDLANIKVTKDIHFSHIKTIVVSEQLASSPTFPDYMQFILRERQLRRNMNIVVSKEKASEFIRNNQPQLERRPHKFFELMLARWKQTGLMPEATVNRFFERMDEGAGLFLANYATASEFDRAYRNEDEYVAGEVAIEGGNPTQMIGSAVFRNGVMIGAINGEETRHSLLLRPNTKSDNMIASFEDPLSKQHRVKTRMLKTKPTSIEIEQGKNQPTVTVKVPITIEVLGIPSRIDYVENSENRKLLKAAIEKQLQSKSTDLISLMKRKYKDEPFQWNLTVRSMFVTWPQYEQYDWPSQFQKAKVNVSYEVEITRFGLQLKPSE</sequence>
<evidence type="ECO:0000256" key="5">
    <source>
        <dbReference type="ARBA" id="ARBA00023136"/>
    </source>
</evidence>
<feature type="domain" description="Spore germination GerAC-like C-terminal" evidence="8">
    <location>
        <begin position="230"/>
        <end position="399"/>
    </location>
</feature>
<keyword evidence="5" id="KW-0472">Membrane</keyword>
<evidence type="ECO:0000256" key="4">
    <source>
        <dbReference type="ARBA" id="ARBA00022729"/>
    </source>
</evidence>
<reference evidence="10 11" key="1">
    <citation type="submission" date="2017-04" db="EMBL/GenBank/DDBJ databases">
        <title>Bacillus krulwichiae AM31D Genome sequencing and assembly.</title>
        <authorList>
            <person name="Krulwich T.A."/>
            <person name="Anastor L."/>
            <person name="Ehrlich R."/>
            <person name="Ehrlich G.D."/>
            <person name="Janto B."/>
        </authorList>
    </citation>
    <scope>NUCLEOTIDE SEQUENCE [LARGE SCALE GENOMIC DNA]</scope>
    <source>
        <strain evidence="10 11">AM31D</strain>
    </source>
</reference>
<dbReference type="InterPro" id="IPR057336">
    <property type="entry name" value="GerAC_N"/>
</dbReference>
<keyword evidence="11" id="KW-1185">Reference proteome</keyword>
<evidence type="ECO:0000256" key="6">
    <source>
        <dbReference type="ARBA" id="ARBA00023139"/>
    </source>
</evidence>
<dbReference type="STRING" id="199441.BkAM31D_23775"/>
<keyword evidence="7" id="KW-0449">Lipoprotein</keyword>
<dbReference type="NCBIfam" id="TIGR02887">
    <property type="entry name" value="spore_ger_x_C"/>
    <property type="match status" value="1"/>
</dbReference>
<dbReference type="Pfam" id="PF25198">
    <property type="entry name" value="Spore_GerAC_N"/>
    <property type="match status" value="1"/>
</dbReference>
<organism evidence="10 11">
    <name type="scientific">Halalkalibacter krulwichiae</name>
    <dbReference type="NCBI Taxonomy" id="199441"/>
    <lineage>
        <taxon>Bacteria</taxon>
        <taxon>Bacillati</taxon>
        <taxon>Bacillota</taxon>
        <taxon>Bacilli</taxon>
        <taxon>Bacillales</taxon>
        <taxon>Bacillaceae</taxon>
        <taxon>Halalkalibacter</taxon>
    </lineage>
</organism>
<dbReference type="InterPro" id="IPR008844">
    <property type="entry name" value="Spore_GerAC-like"/>
</dbReference>
<dbReference type="Proteomes" id="UP000193006">
    <property type="component" value="Chromosome"/>
</dbReference>
<evidence type="ECO:0000256" key="7">
    <source>
        <dbReference type="ARBA" id="ARBA00023288"/>
    </source>
</evidence>
<dbReference type="InterPro" id="IPR046953">
    <property type="entry name" value="Spore_GerAC-like_C"/>
</dbReference>
<name>A0A1X9MGM6_9BACI</name>
<dbReference type="Pfam" id="PF05504">
    <property type="entry name" value="Spore_GerAC"/>
    <property type="match status" value="1"/>
</dbReference>
<accession>A0A1X9MGM6</accession>
<protein>
    <submittedName>
        <fullName evidence="10">Spore germination protein B3</fullName>
    </submittedName>
</protein>
<dbReference type="PANTHER" id="PTHR35789:SF1">
    <property type="entry name" value="SPORE GERMINATION PROTEIN B3"/>
    <property type="match status" value="1"/>
</dbReference>
<keyword evidence="4" id="KW-0732">Signal</keyword>
<dbReference type="GO" id="GO:0009847">
    <property type="term" value="P:spore germination"/>
    <property type="evidence" value="ECO:0007669"/>
    <property type="project" value="InterPro"/>
</dbReference>
<gene>
    <name evidence="10" type="primary">gerBC_7</name>
    <name evidence="10" type="ORF">BkAM31D_23775</name>
</gene>
<dbReference type="PANTHER" id="PTHR35789">
    <property type="entry name" value="SPORE GERMINATION PROTEIN B3"/>
    <property type="match status" value="1"/>
</dbReference>
<evidence type="ECO:0000313" key="10">
    <source>
        <dbReference type="EMBL" id="ARK32629.1"/>
    </source>
</evidence>
<comment type="subcellular location">
    <subcellularLocation>
        <location evidence="1">Membrane</location>
        <topology evidence="1">Lipid-anchor</topology>
    </subcellularLocation>
</comment>
<evidence type="ECO:0000256" key="2">
    <source>
        <dbReference type="ARBA" id="ARBA00007886"/>
    </source>
</evidence>
<dbReference type="AlphaFoldDB" id="A0A1X9MGM6"/>
<dbReference type="InterPro" id="IPR038501">
    <property type="entry name" value="Spore_GerAC_C_sf"/>
</dbReference>
<keyword evidence="3" id="KW-0309">Germination</keyword>
<dbReference type="GO" id="GO:0016020">
    <property type="term" value="C:membrane"/>
    <property type="evidence" value="ECO:0007669"/>
    <property type="project" value="UniProtKB-SubCell"/>
</dbReference>
<evidence type="ECO:0000259" key="9">
    <source>
        <dbReference type="Pfam" id="PF25198"/>
    </source>
</evidence>
<feature type="domain" description="Spore germination protein N-terminal" evidence="9">
    <location>
        <begin position="22"/>
        <end position="189"/>
    </location>
</feature>
<dbReference type="KEGG" id="bkw:BkAM31D_23775"/>
<evidence type="ECO:0000259" key="8">
    <source>
        <dbReference type="Pfam" id="PF05504"/>
    </source>
</evidence>
<dbReference type="PROSITE" id="PS51257">
    <property type="entry name" value="PROKAR_LIPOPROTEIN"/>
    <property type="match status" value="1"/>
</dbReference>
<dbReference type="Gene3D" id="3.30.300.210">
    <property type="entry name" value="Nutrient germinant receptor protein C, domain 3"/>
    <property type="match status" value="1"/>
</dbReference>
<evidence type="ECO:0000256" key="3">
    <source>
        <dbReference type="ARBA" id="ARBA00022544"/>
    </source>
</evidence>